<dbReference type="PANTHER" id="PTHR30543">
    <property type="entry name" value="CHROMATE REDUCTASE"/>
    <property type="match status" value="1"/>
</dbReference>
<reference evidence="2 3" key="1">
    <citation type="submission" date="2024-09" db="EMBL/GenBank/DDBJ databases">
        <authorList>
            <person name="Sun Q."/>
            <person name="Mori K."/>
        </authorList>
    </citation>
    <scope>NUCLEOTIDE SEQUENCE [LARGE SCALE GENOMIC DNA]</scope>
    <source>
        <strain evidence="2 3">CECT 7682</strain>
    </source>
</reference>
<dbReference type="Gene3D" id="3.40.50.360">
    <property type="match status" value="1"/>
</dbReference>
<dbReference type="Proteomes" id="UP001589654">
    <property type="component" value="Unassembled WGS sequence"/>
</dbReference>
<dbReference type="EC" id="1.-.-.-" evidence="2"/>
<proteinExistence type="predicted"/>
<dbReference type="PANTHER" id="PTHR30543:SF21">
    <property type="entry name" value="NAD(P)H-DEPENDENT FMN REDUCTASE LOT6"/>
    <property type="match status" value="1"/>
</dbReference>
<keyword evidence="3" id="KW-1185">Reference proteome</keyword>
<accession>A0ABV5J3K2</accession>
<dbReference type="InterPro" id="IPR005025">
    <property type="entry name" value="FMN_Rdtase-like_dom"/>
</dbReference>
<feature type="domain" description="NADPH-dependent FMN reductase-like" evidence="1">
    <location>
        <begin position="3"/>
        <end position="142"/>
    </location>
</feature>
<protein>
    <submittedName>
        <fullName evidence="2">NADPH-dependent FMN reductase</fullName>
        <ecNumber evidence="2">1.-.-.-</ecNumber>
    </submittedName>
</protein>
<sequence length="188" mass="20889">MKKIIAFGGSNSSTSINKQLAQYAAGLVAEVKLEVLDLNDFELPLYSEDLEGKIGGQPENAHQILKIFQEADGFVLSLAEHNGGYSAVLKNLFDWISRIDVGFFNKKPILVMATSPGSRGGETVLDHAKIQLPRHSANIVATFSLPSFYDNFSDTQIVDEKLDKKLKREIEIFEGSLKDIKQYEPVEK</sequence>
<evidence type="ECO:0000313" key="3">
    <source>
        <dbReference type="Proteomes" id="UP001589654"/>
    </source>
</evidence>
<evidence type="ECO:0000259" key="1">
    <source>
        <dbReference type="Pfam" id="PF03358"/>
    </source>
</evidence>
<organism evidence="2 3">
    <name type="scientific">Echinicola jeungdonensis</name>
    <dbReference type="NCBI Taxonomy" id="709343"/>
    <lineage>
        <taxon>Bacteria</taxon>
        <taxon>Pseudomonadati</taxon>
        <taxon>Bacteroidota</taxon>
        <taxon>Cytophagia</taxon>
        <taxon>Cytophagales</taxon>
        <taxon>Cyclobacteriaceae</taxon>
        <taxon>Echinicola</taxon>
    </lineage>
</organism>
<name>A0ABV5J3K2_9BACT</name>
<keyword evidence="2" id="KW-0560">Oxidoreductase</keyword>
<dbReference type="SUPFAM" id="SSF52218">
    <property type="entry name" value="Flavoproteins"/>
    <property type="match status" value="1"/>
</dbReference>
<dbReference type="Pfam" id="PF03358">
    <property type="entry name" value="FMN_red"/>
    <property type="match status" value="1"/>
</dbReference>
<comment type="caution">
    <text evidence="2">The sequence shown here is derived from an EMBL/GenBank/DDBJ whole genome shotgun (WGS) entry which is preliminary data.</text>
</comment>
<dbReference type="GO" id="GO:0016491">
    <property type="term" value="F:oxidoreductase activity"/>
    <property type="evidence" value="ECO:0007669"/>
    <property type="project" value="UniProtKB-KW"/>
</dbReference>
<dbReference type="InterPro" id="IPR050712">
    <property type="entry name" value="NAD(P)H-dep_reductase"/>
</dbReference>
<dbReference type="RefSeq" id="WP_290246641.1">
    <property type="nucleotide sequence ID" value="NZ_JAUFQT010000001.1"/>
</dbReference>
<dbReference type="EMBL" id="JBHMEW010000048">
    <property type="protein sequence ID" value="MFB9211397.1"/>
    <property type="molecule type" value="Genomic_DNA"/>
</dbReference>
<dbReference type="InterPro" id="IPR029039">
    <property type="entry name" value="Flavoprotein-like_sf"/>
</dbReference>
<gene>
    <name evidence="2" type="ORF">ACFFUR_06245</name>
</gene>
<evidence type="ECO:0000313" key="2">
    <source>
        <dbReference type="EMBL" id="MFB9211397.1"/>
    </source>
</evidence>